<keyword evidence="2" id="KW-0238">DNA-binding</keyword>
<dbReference type="Proteomes" id="UP000619033">
    <property type="component" value="Unassembled WGS sequence"/>
</dbReference>
<dbReference type="InterPro" id="IPR036390">
    <property type="entry name" value="WH_DNA-bd_sf"/>
</dbReference>
<dbReference type="InterPro" id="IPR036388">
    <property type="entry name" value="WH-like_DNA-bd_sf"/>
</dbReference>
<dbReference type="InterPro" id="IPR000524">
    <property type="entry name" value="Tscrpt_reg_HTH_GntR"/>
</dbReference>
<evidence type="ECO:0000313" key="7">
    <source>
        <dbReference type="Proteomes" id="UP000619033"/>
    </source>
</evidence>
<dbReference type="GO" id="GO:0003677">
    <property type="term" value="F:DNA binding"/>
    <property type="evidence" value="ECO:0007669"/>
    <property type="project" value="UniProtKB-KW"/>
</dbReference>
<dbReference type="SUPFAM" id="SSF46785">
    <property type="entry name" value="Winged helix' DNA-binding domain"/>
    <property type="match status" value="1"/>
</dbReference>
<keyword evidence="7" id="KW-1185">Reference proteome</keyword>
<dbReference type="PRINTS" id="PR00035">
    <property type="entry name" value="HTHGNTR"/>
</dbReference>
<dbReference type="CDD" id="cd07377">
    <property type="entry name" value="WHTH_GntR"/>
    <property type="match status" value="1"/>
</dbReference>
<dbReference type="EMBL" id="JAESVP010000008">
    <property type="protein sequence ID" value="MBL4929431.1"/>
    <property type="molecule type" value="Genomic_DNA"/>
</dbReference>
<dbReference type="RefSeq" id="WP_202661970.1">
    <property type="nucleotide sequence ID" value="NZ_JAESVP010000008.1"/>
</dbReference>
<dbReference type="Pfam" id="PF00392">
    <property type="entry name" value="GntR"/>
    <property type="match status" value="1"/>
</dbReference>
<proteinExistence type="predicted"/>
<dbReference type="GO" id="GO:0003700">
    <property type="term" value="F:DNA-binding transcription factor activity"/>
    <property type="evidence" value="ECO:0007669"/>
    <property type="project" value="InterPro"/>
</dbReference>
<dbReference type="Gene3D" id="1.20.120.530">
    <property type="entry name" value="GntR ligand-binding domain-like"/>
    <property type="match status" value="1"/>
</dbReference>
<organism evidence="6 7">
    <name type="scientific">Fuscibacter oryzae</name>
    <dbReference type="NCBI Taxonomy" id="2803939"/>
    <lineage>
        <taxon>Bacteria</taxon>
        <taxon>Pseudomonadati</taxon>
        <taxon>Pseudomonadota</taxon>
        <taxon>Alphaproteobacteria</taxon>
        <taxon>Rhodobacterales</taxon>
        <taxon>Paracoccaceae</taxon>
        <taxon>Fuscibacter</taxon>
    </lineage>
</organism>
<name>A0A8J7SW91_9RHOB</name>
<dbReference type="AlphaFoldDB" id="A0A8J7SW91"/>
<feature type="domain" description="HTH gntR-type" evidence="5">
    <location>
        <begin position="15"/>
        <end position="82"/>
    </location>
</feature>
<dbReference type="SUPFAM" id="SSF48008">
    <property type="entry name" value="GntR ligand-binding domain-like"/>
    <property type="match status" value="1"/>
</dbReference>
<evidence type="ECO:0000256" key="1">
    <source>
        <dbReference type="ARBA" id="ARBA00023015"/>
    </source>
</evidence>
<dbReference type="PROSITE" id="PS50949">
    <property type="entry name" value="HTH_GNTR"/>
    <property type="match status" value="1"/>
</dbReference>
<comment type="caution">
    <text evidence="6">The sequence shown here is derived from an EMBL/GenBank/DDBJ whole genome shotgun (WGS) entry which is preliminary data.</text>
</comment>
<dbReference type="InterPro" id="IPR008920">
    <property type="entry name" value="TF_FadR/GntR_C"/>
</dbReference>
<evidence type="ECO:0000313" key="6">
    <source>
        <dbReference type="EMBL" id="MBL4929431.1"/>
    </source>
</evidence>
<dbReference type="PANTHER" id="PTHR43537:SF5">
    <property type="entry name" value="UXU OPERON TRANSCRIPTIONAL REGULATOR"/>
    <property type="match status" value="1"/>
</dbReference>
<evidence type="ECO:0000256" key="3">
    <source>
        <dbReference type="ARBA" id="ARBA00023163"/>
    </source>
</evidence>
<accession>A0A8J7SW91</accession>
<dbReference type="SMART" id="SM00345">
    <property type="entry name" value="HTH_GNTR"/>
    <property type="match status" value="1"/>
</dbReference>
<protein>
    <submittedName>
        <fullName evidence="6">GntR family transcriptional regulator</fullName>
    </submittedName>
</protein>
<feature type="region of interest" description="Disordered" evidence="4">
    <location>
        <begin position="1"/>
        <end position="20"/>
    </location>
</feature>
<reference evidence="6" key="1">
    <citation type="submission" date="2021-01" db="EMBL/GenBank/DDBJ databases">
        <title>Genome seq and assembly of Tabrizicola sp. KVB23.</title>
        <authorList>
            <person name="Chhetri G."/>
        </authorList>
    </citation>
    <scope>NUCLEOTIDE SEQUENCE</scope>
    <source>
        <strain evidence="6">KVB23</strain>
    </source>
</reference>
<sequence length="241" mass="26912">MDEAEETEIVRGPRGSSASTTYETLRHEILTMVLRPGEVLDEVSLSKRFGMSRSPIREAIVRLSGEGLVTVLPNRSTIVSNLDIGMLPAFLDALELTQRAVTRLAATHRTATDLEKIRTYQGKFAEYQAASNLSEMLAANYEYHMAIAEAGRNKYFAMLYGRLLDEGKRLMHMNYSFEIMPQGDGRASLADEHAEITAAIEARDADRAERLGYEHAVLFRKRVLRHVMSSELADVTVKSSG</sequence>
<gene>
    <name evidence="6" type="ORF">JI744_15090</name>
</gene>
<dbReference type="InterPro" id="IPR011711">
    <property type="entry name" value="GntR_C"/>
</dbReference>
<dbReference type="Gene3D" id="1.10.10.10">
    <property type="entry name" value="Winged helix-like DNA-binding domain superfamily/Winged helix DNA-binding domain"/>
    <property type="match status" value="1"/>
</dbReference>
<dbReference type="PANTHER" id="PTHR43537">
    <property type="entry name" value="TRANSCRIPTIONAL REGULATOR, GNTR FAMILY"/>
    <property type="match status" value="1"/>
</dbReference>
<evidence type="ECO:0000256" key="4">
    <source>
        <dbReference type="SAM" id="MobiDB-lite"/>
    </source>
</evidence>
<dbReference type="SMART" id="SM00895">
    <property type="entry name" value="FCD"/>
    <property type="match status" value="1"/>
</dbReference>
<evidence type="ECO:0000259" key="5">
    <source>
        <dbReference type="PROSITE" id="PS50949"/>
    </source>
</evidence>
<evidence type="ECO:0000256" key="2">
    <source>
        <dbReference type="ARBA" id="ARBA00023125"/>
    </source>
</evidence>
<keyword evidence="3" id="KW-0804">Transcription</keyword>
<keyword evidence="1" id="KW-0805">Transcription regulation</keyword>
<dbReference type="Pfam" id="PF07729">
    <property type="entry name" value="FCD"/>
    <property type="match status" value="1"/>
</dbReference>